<dbReference type="AlphaFoldDB" id="A0A8J3Q3D3"/>
<sequence>MQGSNLNHVACNCPCALPPIRYTGVIEDGTGGDDLIPSMNVFGHTEDEVYRGIFTTIAESLTNGVFTDLPQWWLEENPLDQVHLDELGAAQEWLEGFHDHASYPYWTILESASILDMRQPATQGE</sequence>
<dbReference type="EMBL" id="BONY01000004">
    <property type="protein sequence ID" value="GIH02911.1"/>
    <property type="molecule type" value="Genomic_DNA"/>
</dbReference>
<evidence type="ECO:0000313" key="1">
    <source>
        <dbReference type="EMBL" id="GIH02911.1"/>
    </source>
</evidence>
<gene>
    <name evidence="1" type="ORF">Rhe02_09780</name>
</gene>
<proteinExistence type="predicted"/>
<protein>
    <submittedName>
        <fullName evidence="1">Uncharacterized protein</fullName>
    </submittedName>
</protein>
<reference evidence="1" key="1">
    <citation type="submission" date="2021-01" db="EMBL/GenBank/DDBJ databases">
        <title>Whole genome shotgun sequence of Rhizocola hellebori NBRC 109834.</title>
        <authorList>
            <person name="Komaki H."/>
            <person name="Tamura T."/>
        </authorList>
    </citation>
    <scope>NUCLEOTIDE SEQUENCE</scope>
    <source>
        <strain evidence="1">NBRC 109834</strain>
    </source>
</reference>
<keyword evidence="2" id="KW-1185">Reference proteome</keyword>
<dbReference type="Proteomes" id="UP000612899">
    <property type="component" value="Unassembled WGS sequence"/>
</dbReference>
<accession>A0A8J3Q3D3</accession>
<dbReference type="RefSeq" id="WP_203906831.1">
    <property type="nucleotide sequence ID" value="NZ_BONY01000004.1"/>
</dbReference>
<evidence type="ECO:0000313" key="2">
    <source>
        <dbReference type="Proteomes" id="UP000612899"/>
    </source>
</evidence>
<name>A0A8J3Q3D3_9ACTN</name>
<organism evidence="1 2">
    <name type="scientific">Rhizocola hellebori</name>
    <dbReference type="NCBI Taxonomy" id="1392758"/>
    <lineage>
        <taxon>Bacteria</taxon>
        <taxon>Bacillati</taxon>
        <taxon>Actinomycetota</taxon>
        <taxon>Actinomycetes</taxon>
        <taxon>Micromonosporales</taxon>
        <taxon>Micromonosporaceae</taxon>
        <taxon>Rhizocola</taxon>
    </lineage>
</organism>
<comment type="caution">
    <text evidence="1">The sequence shown here is derived from an EMBL/GenBank/DDBJ whole genome shotgun (WGS) entry which is preliminary data.</text>
</comment>